<organism evidence="2 3">
    <name type="scientific">Vibrio toranzoniae</name>
    <dbReference type="NCBI Taxonomy" id="1194427"/>
    <lineage>
        <taxon>Bacteria</taxon>
        <taxon>Pseudomonadati</taxon>
        <taxon>Pseudomonadota</taxon>
        <taxon>Gammaproteobacteria</taxon>
        <taxon>Vibrionales</taxon>
        <taxon>Vibrionaceae</taxon>
        <taxon>Vibrio</taxon>
    </lineage>
</organism>
<reference evidence="2 3" key="1">
    <citation type="submission" date="2015-11" db="EMBL/GenBank/DDBJ databases">
        <title>Draft WGS of Vibrio toranzoniae.</title>
        <authorList>
            <person name="Lasa A."/>
            <person name="Romalde J.L."/>
        </authorList>
    </citation>
    <scope>NUCLEOTIDE SEQUENCE [LARGE SCALE GENOMIC DNA]</scope>
    <source>
        <strain evidence="2 3">Vb 10.8</strain>
    </source>
</reference>
<evidence type="ECO:0000259" key="1">
    <source>
        <dbReference type="Pfam" id="PF13910"/>
    </source>
</evidence>
<dbReference type="GeneID" id="300181057"/>
<dbReference type="InterPro" id="IPR025209">
    <property type="entry name" value="DUF4209"/>
</dbReference>
<protein>
    <recommendedName>
        <fullName evidence="1">DUF4209 domain-containing protein</fullName>
    </recommendedName>
</protein>
<dbReference type="Proteomes" id="UP000057389">
    <property type="component" value="Unassembled WGS sequence"/>
</dbReference>
<dbReference type="Pfam" id="PF13910">
    <property type="entry name" value="DUF4209"/>
    <property type="match status" value="1"/>
</dbReference>
<proteinExistence type="predicted"/>
<gene>
    <name evidence="2" type="ORF">APQ14_19310</name>
</gene>
<feature type="domain" description="DUF4209" evidence="1">
    <location>
        <begin position="27"/>
        <end position="100"/>
    </location>
</feature>
<evidence type="ECO:0000313" key="3">
    <source>
        <dbReference type="Proteomes" id="UP000057389"/>
    </source>
</evidence>
<keyword evidence="3" id="KW-1185">Reference proteome</keyword>
<comment type="caution">
    <text evidence="2">The sequence shown here is derived from an EMBL/GenBank/DDBJ whole genome shotgun (WGS) entry which is preliminary data.</text>
</comment>
<evidence type="ECO:0000313" key="2">
    <source>
        <dbReference type="EMBL" id="KWT99000.1"/>
    </source>
</evidence>
<dbReference type="OrthoDB" id="5519791at2"/>
<dbReference type="AlphaFoldDB" id="A0A125P4S2"/>
<dbReference type="RefSeq" id="WP_060469750.1">
    <property type="nucleotide sequence ID" value="NZ_AP025515.1"/>
</dbReference>
<name>A0A125P4S2_9VIBR</name>
<sequence>MTACHLLVPQIENSLRYLARQRGEEPSTLHGDSSQERSGIKALLGHQAIIDTLGSDITSNLQVILLDKIYGDLRNQLSHGYMSASTYWGTAPKYLWWLVLHMLMLPLARYWKENYKVEEAAE</sequence>
<dbReference type="EMBL" id="LMXU01000043">
    <property type="protein sequence ID" value="KWT99000.1"/>
    <property type="molecule type" value="Genomic_DNA"/>
</dbReference>
<accession>A0A125P4S2</accession>